<evidence type="ECO:0000256" key="6">
    <source>
        <dbReference type="ARBA" id="ARBA00046209"/>
    </source>
</evidence>
<dbReference type="PANTHER" id="PTHR11469:SF1">
    <property type="entry name" value="GLUCOSE-6-PHOSPHATE ISOMERASE"/>
    <property type="match status" value="1"/>
</dbReference>
<comment type="catalytic activity">
    <reaction evidence="7">
        <text>alpha-D-glucose 6-phosphate = beta-D-fructose 6-phosphate</text>
        <dbReference type="Rhea" id="RHEA:11816"/>
        <dbReference type="ChEBI" id="CHEBI:57634"/>
        <dbReference type="ChEBI" id="CHEBI:58225"/>
        <dbReference type="EC" id="5.3.1.9"/>
    </reaction>
</comment>
<dbReference type="InterPro" id="IPR001672">
    <property type="entry name" value="G6P_Isomerase"/>
</dbReference>
<dbReference type="Gene3D" id="1.10.1390.10">
    <property type="match status" value="1"/>
</dbReference>
<sequence length="525" mass="59447">LARTHSPRISSSRSCRKATLCMALTLNCNAFLNGYKESFSSTPSTNHGPILVGYSKDLVMEGMMQKLVNLAKSRDVEATCELMFNDEKMNFTENRAVLHVALWSGSNTSILVDGKDEMPEVNRVMQKMKFCCQYIGGGNWEGYSGKPITDDNNIVIIGSDRGPLMVTEALKLYSWGPRVWSVSIIDGTHIAKTLATMNSVLPVHHHFQDLYHQETIRKAEKGKEWLLLAKDPSAVAKHFVALSTNTTKVKECGVDPQNMFEFWDWLWSAIGLSIALHVEFDNFKQLLLGAHWMNQHFCMTPLENNTPILLALLGIWYFNGLWCEAHAILPYNQCLHCFAVYFQQSDMESNGKCITKSHGLDYLTGPIVWWEPGTNGQHASTKPSTKTQQPIRKGLHHKILLDNFFAQIEALMRATSTEEAQKELQAPRKSSEYLKHRFFEGICPTSSIVFTKLTPFIFGALIATYEHKIFIQGIIWDIKSFDQWGVELRKKLANKIEPELDGSNPVISHESPTNGLFNFIKLEHD</sequence>
<dbReference type="InterPro" id="IPR035482">
    <property type="entry name" value="SIS_PGI_2"/>
</dbReference>
<dbReference type="PANTHER" id="PTHR11469">
    <property type="entry name" value="GLUCOSE-6-PHOSPHATE ISOMERASE"/>
    <property type="match status" value="1"/>
</dbReference>
<dbReference type="GO" id="GO:0004347">
    <property type="term" value="F:glucose-6-phosphate isomerase activity"/>
    <property type="evidence" value="ECO:0007669"/>
    <property type="project" value="UniProtKB-EC"/>
</dbReference>
<dbReference type="PRINTS" id="PR00662">
    <property type="entry name" value="G6PISOMERASE"/>
</dbReference>
<dbReference type="AlphaFoldDB" id="G1Q0N2"/>
<evidence type="ECO:0000313" key="8">
    <source>
        <dbReference type="Ensembl" id="ENSMLUP00000017264.1"/>
    </source>
</evidence>
<dbReference type="EMBL" id="AAPE02033612">
    <property type="status" value="NOT_ANNOTATED_CDS"/>
    <property type="molecule type" value="Genomic_DNA"/>
</dbReference>
<dbReference type="GO" id="GO:0051156">
    <property type="term" value="P:glucose 6-phosphate metabolic process"/>
    <property type="evidence" value="ECO:0007669"/>
    <property type="project" value="TreeGrafter"/>
</dbReference>
<name>G1Q0N2_MYOLU</name>
<dbReference type="PROSITE" id="PS51463">
    <property type="entry name" value="P_GLUCOSE_ISOMERASE_3"/>
    <property type="match status" value="1"/>
</dbReference>
<accession>G1Q0N2</accession>
<evidence type="ECO:0000256" key="5">
    <source>
        <dbReference type="ARBA" id="ARBA00023235"/>
    </source>
</evidence>
<keyword evidence="4 7" id="KW-0324">Glycolysis</keyword>
<dbReference type="EC" id="5.3.1.9" evidence="1 7"/>
<dbReference type="InterPro" id="IPR023096">
    <property type="entry name" value="G6P_Isomerase_C"/>
</dbReference>
<dbReference type="Ensembl" id="ENSMLUT00000029602.1">
    <property type="protein sequence ID" value="ENSMLUP00000017264.1"/>
    <property type="gene ID" value="ENSMLUG00000028535.1"/>
</dbReference>
<dbReference type="GO" id="GO:0005829">
    <property type="term" value="C:cytosol"/>
    <property type="evidence" value="ECO:0007669"/>
    <property type="project" value="TreeGrafter"/>
</dbReference>
<keyword evidence="3 7" id="KW-0312">Gluconeogenesis</keyword>
<evidence type="ECO:0000256" key="3">
    <source>
        <dbReference type="ARBA" id="ARBA00022432"/>
    </source>
</evidence>
<dbReference type="GO" id="GO:0006094">
    <property type="term" value="P:gluconeogenesis"/>
    <property type="evidence" value="ECO:0007669"/>
    <property type="project" value="UniProtKB-KW"/>
</dbReference>
<reference evidence="8" key="2">
    <citation type="submission" date="2025-08" db="UniProtKB">
        <authorList>
            <consortium name="Ensembl"/>
        </authorList>
    </citation>
    <scope>IDENTIFICATION</scope>
</reference>
<dbReference type="CDD" id="cd05016">
    <property type="entry name" value="SIS_PGI_2"/>
    <property type="match status" value="1"/>
</dbReference>
<organism evidence="8 9">
    <name type="scientific">Myotis lucifugus</name>
    <name type="common">Little brown bat</name>
    <dbReference type="NCBI Taxonomy" id="59463"/>
    <lineage>
        <taxon>Eukaryota</taxon>
        <taxon>Metazoa</taxon>
        <taxon>Chordata</taxon>
        <taxon>Craniata</taxon>
        <taxon>Vertebrata</taxon>
        <taxon>Euteleostomi</taxon>
        <taxon>Mammalia</taxon>
        <taxon>Eutheria</taxon>
        <taxon>Laurasiatheria</taxon>
        <taxon>Chiroptera</taxon>
        <taxon>Yangochiroptera</taxon>
        <taxon>Vespertilionidae</taxon>
        <taxon>Myotis</taxon>
    </lineage>
</organism>
<comment type="function">
    <text evidence="6">In the cytoplasm, catalyzes the conversion of glucose-6-phosphate to fructose-6-phosphate, the second step in glycolysis, and the reverse reaction during gluconeogenesis. Besides it's role as a glycolytic enzyme, also acts as a secreted cytokine: acts as an angiogenic factor (AMF) that stimulates endothelial cell motility. Acts as a neurotrophic factor, neuroleukin, for spinal and sensory neurons. It is secreted by lectin-stimulated T-cells and induces immunoglobulin secretion.</text>
</comment>
<dbReference type="STRING" id="59463.ENSMLUP00000017264"/>
<comment type="pathway">
    <text evidence="7">Carbohydrate degradation; glycolysis; D-glyceraldehyde 3-phosphate and glycerone phosphate from D-glucose: step 2/4.</text>
</comment>
<evidence type="ECO:0000256" key="2">
    <source>
        <dbReference type="ARBA" id="ARBA00018388"/>
    </source>
</evidence>
<dbReference type="GO" id="GO:0048029">
    <property type="term" value="F:monosaccharide binding"/>
    <property type="evidence" value="ECO:0007669"/>
    <property type="project" value="TreeGrafter"/>
</dbReference>
<dbReference type="HAMAP" id="MF_00473">
    <property type="entry name" value="G6P_isomerase"/>
    <property type="match status" value="1"/>
</dbReference>
<dbReference type="InterPro" id="IPR018189">
    <property type="entry name" value="Phosphoglucose_isomerase_CS"/>
</dbReference>
<dbReference type="eggNOG" id="KOG2446">
    <property type="taxonomic scope" value="Eukaryota"/>
</dbReference>
<dbReference type="GO" id="GO:0006096">
    <property type="term" value="P:glycolytic process"/>
    <property type="evidence" value="ECO:0007669"/>
    <property type="project" value="UniProtKB-UniPathway"/>
</dbReference>
<dbReference type="Pfam" id="PF00342">
    <property type="entry name" value="PGI"/>
    <property type="match status" value="1"/>
</dbReference>
<dbReference type="GO" id="GO:0097367">
    <property type="term" value="F:carbohydrate derivative binding"/>
    <property type="evidence" value="ECO:0007669"/>
    <property type="project" value="InterPro"/>
</dbReference>
<dbReference type="SUPFAM" id="SSF53697">
    <property type="entry name" value="SIS domain"/>
    <property type="match status" value="1"/>
</dbReference>
<keyword evidence="9" id="KW-1185">Reference proteome</keyword>
<dbReference type="UniPathway" id="UPA00109">
    <property type="reaction ID" value="UER00181"/>
</dbReference>
<evidence type="ECO:0000256" key="1">
    <source>
        <dbReference type="ARBA" id="ARBA00011952"/>
    </source>
</evidence>
<keyword evidence="5 7" id="KW-0413">Isomerase</keyword>
<dbReference type="Gene3D" id="3.40.50.10490">
    <property type="entry name" value="Glucose-6-phosphate isomerase like protein, domain 1"/>
    <property type="match status" value="2"/>
</dbReference>
<evidence type="ECO:0000313" key="9">
    <source>
        <dbReference type="Proteomes" id="UP000001074"/>
    </source>
</evidence>
<proteinExistence type="inferred from homology"/>
<dbReference type="HOGENOM" id="CLU_017947_3_0_1"/>
<dbReference type="GeneTree" id="ENSGT00390000000707"/>
<dbReference type="Proteomes" id="UP000001074">
    <property type="component" value="Unassembled WGS sequence"/>
</dbReference>
<evidence type="ECO:0000256" key="7">
    <source>
        <dbReference type="RuleBase" id="RU000612"/>
    </source>
</evidence>
<dbReference type="InParanoid" id="G1Q0N2"/>
<evidence type="ECO:0000256" key="4">
    <source>
        <dbReference type="ARBA" id="ARBA00023152"/>
    </source>
</evidence>
<dbReference type="InterPro" id="IPR046348">
    <property type="entry name" value="SIS_dom_sf"/>
</dbReference>
<reference evidence="8 9" key="1">
    <citation type="journal article" date="2011" name="Nature">
        <title>A high-resolution map of human evolutionary constraint using 29 mammals.</title>
        <authorList>
            <person name="Lindblad-Toh K."/>
            <person name="Garber M."/>
            <person name="Zuk O."/>
            <person name="Lin M.F."/>
            <person name="Parker B.J."/>
            <person name="Washietl S."/>
            <person name="Kheradpour P."/>
            <person name="Ernst J."/>
            <person name="Jordan G."/>
            <person name="Mauceli E."/>
            <person name="Ward L.D."/>
            <person name="Lowe C.B."/>
            <person name="Holloway A.K."/>
            <person name="Clamp M."/>
            <person name="Gnerre S."/>
            <person name="Alfoldi J."/>
            <person name="Beal K."/>
            <person name="Chang J."/>
            <person name="Clawson H."/>
            <person name="Cuff J."/>
            <person name="Di Palma F."/>
            <person name="Fitzgerald S."/>
            <person name="Flicek P."/>
            <person name="Guttman M."/>
            <person name="Hubisz M.J."/>
            <person name="Jaffe D.B."/>
            <person name="Jungreis I."/>
            <person name="Kent W.J."/>
            <person name="Kostka D."/>
            <person name="Lara M."/>
            <person name="Martins A.L."/>
            <person name="Massingham T."/>
            <person name="Moltke I."/>
            <person name="Raney B.J."/>
            <person name="Rasmussen M.D."/>
            <person name="Robinson J."/>
            <person name="Stark A."/>
            <person name="Vilella A.J."/>
            <person name="Wen J."/>
            <person name="Xie X."/>
            <person name="Zody M.C."/>
            <person name="Baldwin J."/>
            <person name="Bloom T."/>
            <person name="Chin C.W."/>
            <person name="Heiman D."/>
            <person name="Nicol R."/>
            <person name="Nusbaum C."/>
            <person name="Young S."/>
            <person name="Wilkinson J."/>
            <person name="Worley K.C."/>
            <person name="Kovar C.L."/>
            <person name="Muzny D.M."/>
            <person name="Gibbs R.A."/>
            <person name="Cree A."/>
            <person name="Dihn H.H."/>
            <person name="Fowler G."/>
            <person name="Jhangiani S."/>
            <person name="Joshi V."/>
            <person name="Lee S."/>
            <person name="Lewis L.R."/>
            <person name="Nazareth L.V."/>
            <person name="Okwuonu G."/>
            <person name="Santibanez J."/>
            <person name="Warren W.C."/>
            <person name="Mardis E.R."/>
            <person name="Weinstock G.M."/>
            <person name="Wilson R.K."/>
            <person name="Delehaunty K."/>
            <person name="Dooling D."/>
            <person name="Fronik C."/>
            <person name="Fulton L."/>
            <person name="Fulton B."/>
            <person name="Graves T."/>
            <person name="Minx P."/>
            <person name="Sodergren E."/>
            <person name="Birney E."/>
            <person name="Margulies E.H."/>
            <person name="Herrero J."/>
            <person name="Green E.D."/>
            <person name="Haussler D."/>
            <person name="Siepel A."/>
            <person name="Goldman N."/>
            <person name="Pollard K.S."/>
            <person name="Pedersen J.S."/>
            <person name="Lander E.S."/>
            <person name="Kellis M."/>
        </authorList>
    </citation>
    <scope>NUCLEOTIDE SEQUENCE [LARGE SCALE GENOMIC DNA]</scope>
</reference>
<protein>
    <recommendedName>
        <fullName evidence="2 7">Glucose-6-phosphate isomerase</fullName>
        <ecNumber evidence="1 7">5.3.1.9</ecNumber>
    </recommendedName>
</protein>
<reference evidence="8" key="3">
    <citation type="submission" date="2025-09" db="UniProtKB">
        <authorList>
            <consortium name="Ensembl"/>
        </authorList>
    </citation>
    <scope>IDENTIFICATION</scope>
</reference>
<comment type="similarity">
    <text evidence="7">Belongs to the GPI family.</text>
</comment>
<dbReference type="PROSITE" id="PS00174">
    <property type="entry name" value="P_GLUCOSE_ISOMERASE_2"/>
    <property type="match status" value="1"/>
</dbReference>